<reference evidence="2 3" key="1">
    <citation type="submission" date="2019-04" db="EMBL/GenBank/DDBJ databases">
        <title>High contiguity whole genome sequence and gene annotation resource for two Venturia nashicola isolates.</title>
        <authorList>
            <person name="Prokchorchik M."/>
            <person name="Won K."/>
            <person name="Lee Y."/>
            <person name="Choi E.D."/>
            <person name="Segonzac C."/>
            <person name="Sohn K.H."/>
        </authorList>
    </citation>
    <scope>NUCLEOTIDE SEQUENCE [LARGE SCALE GENOMIC DNA]</scope>
    <source>
        <strain evidence="2 3">PRI2</strain>
    </source>
</reference>
<evidence type="ECO:0000313" key="3">
    <source>
        <dbReference type="Proteomes" id="UP000298493"/>
    </source>
</evidence>
<dbReference type="OrthoDB" id="10595097at2759"/>
<protein>
    <recommendedName>
        <fullName evidence="4">Secreted protein</fullName>
    </recommendedName>
</protein>
<evidence type="ECO:0000256" key="1">
    <source>
        <dbReference type="SAM" id="SignalP"/>
    </source>
</evidence>
<evidence type="ECO:0000313" key="2">
    <source>
        <dbReference type="EMBL" id="TID27438.1"/>
    </source>
</evidence>
<name>A0A4Z1PT07_9PEZI</name>
<comment type="caution">
    <text evidence="2">The sequence shown here is derived from an EMBL/GenBank/DDBJ whole genome shotgun (WGS) entry which is preliminary data.</text>
</comment>
<organism evidence="2 3">
    <name type="scientific">Venturia nashicola</name>
    <dbReference type="NCBI Taxonomy" id="86259"/>
    <lineage>
        <taxon>Eukaryota</taxon>
        <taxon>Fungi</taxon>
        <taxon>Dikarya</taxon>
        <taxon>Ascomycota</taxon>
        <taxon>Pezizomycotina</taxon>
        <taxon>Dothideomycetes</taxon>
        <taxon>Pleosporomycetidae</taxon>
        <taxon>Venturiales</taxon>
        <taxon>Venturiaceae</taxon>
        <taxon>Venturia</taxon>
    </lineage>
</organism>
<keyword evidence="1" id="KW-0732">Signal</keyword>
<gene>
    <name evidence="2" type="ORF">E6O75_ATG00205</name>
</gene>
<feature type="signal peptide" evidence="1">
    <location>
        <begin position="1"/>
        <end position="21"/>
    </location>
</feature>
<evidence type="ECO:0008006" key="4">
    <source>
        <dbReference type="Google" id="ProtNLM"/>
    </source>
</evidence>
<dbReference type="AlphaFoldDB" id="A0A4Z1PT07"/>
<keyword evidence="3" id="KW-1185">Reference proteome</keyword>
<accession>A0A4Z1PT07</accession>
<dbReference type="EMBL" id="SNSC02000001">
    <property type="protein sequence ID" value="TID27438.1"/>
    <property type="molecule type" value="Genomic_DNA"/>
</dbReference>
<dbReference type="Proteomes" id="UP000298493">
    <property type="component" value="Unassembled WGS sequence"/>
</dbReference>
<sequence>MKIFYLDLVLAVLHFSTLTAGYECTDPPAVCRYGANPSTWVACPNYLSSCRRGVCPGSQASNGLPAKPARRNHHCCMVNPKDENAINGPNTIPVEFCIQ</sequence>
<feature type="chain" id="PRO_5021417592" description="Secreted protein" evidence="1">
    <location>
        <begin position="22"/>
        <end position="99"/>
    </location>
</feature>
<proteinExistence type="predicted"/>